<proteinExistence type="predicted"/>
<comment type="caution">
    <text evidence="1">The sequence shown here is derived from an EMBL/GenBank/DDBJ whole genome shotgun (WGS) entry which is preliminary data.</text>
</comment>
<gene>
    <name evidence="1" type="ORF">PPRIM_AZ9-3.1.T0970138</name>
</gene>
<dbReference type="OMA" id="QRIVYMN"/>
<evidence type="ECO:0000313" key="1">
    <source>
        <dbReference type="EMBL" id="CAD8094999.1"/>
    </source>
</evidence>
<reference evidence="1" key="1">
    <citation type="submission" date="2021-01" db="EMBL/GenBank/DDBJ databases">
        <authorList>
            <consortium name="Genoscope - CEA"/>
            <person name="William W."/>
        </authorList>
    </citation>
    <scope>NUCLEOTIDE SEQUENCE</scope>
</reference>
<dbReference type="AlphaFoldDB" id="A0A8S1NUD1"/>
<accession>A0A8S1NUD1</accession>
<dbReference type="EMBL" id="CAJJDM010000100">
    <property type="protein sequence ID" value="CAD8094999.1"/>
    <property type="molecule type" value="Genomic_DNA"/>
</dbReference>
<protein>
    <submittedName>
        <fullName evidence="1">Uncharacterized protein</fullName>
    </submittedName>
</protein>
<keyword evidence="2" id="KW-1185">Reference proteome</keyword>
<dbReference type="Proteomes" id="UP000688137">
    <property type="component" value="Unassembled WGS sequence"/>
</dbReference>
<sequence>MIKDINFKWKFVARELKHYFNRRELYLCITRLRSWSNIKDLELLAQFSIECFNRREYQQSKEYLKKLIHYADSEQSENLKSLNTINYLKEIAQKCDSEQFSLILEIFLKICLPQCLCPQLLNQIQEFLSIEIVNQFITLLQRIVYMNELDSLIEQHNIIQYILDITLELDDFQGWFLIIEQLCNYNLKPSLYFKNLIIPCLKLLQYDTNLVTLQIIETMCNCKTDRRGAINYLLIIPGFIDLLINNLSKTFNIISHIIEQSDDGTTKLIQKDLLMKLYKLLEEDQSLTTTLIYLTILICFYRNDTIILKLIESQLFQYILALDEQALKNDDLILISRMLVYLIRRYSNESFYLYLIQKTFFVNMLGQLISKLELQEVYNNAIHSIIHMAFSQSIEFTKVFRQSIFMKPVEEQLLKNKSKDANIDDKIQEFLNIIYK</sequence>
<organism evidence="1 2">
    <name type="scientific">Paramecium primaurelia</name>
    <dbReference type="NCBI Taxonomy" id="5886"/>
    <lineage>
        <taxon>Eukaryota</taxon>
        <taxon>Sar</taxon>
        <taxon>Alveolata</taxon>
        <taxon>Ciliophora</taxon>
        <taxon>Intramacronucleata</taxon>
        <taxon>Oligohymenophorea</taxon>
        <taxon>Peniculida</taxon>
        <taxon>Parameciidae</taxon>
        <taxon>Paramecium</taxon>
    </lineage>
</organism>
<evidence type="ECO:0000313" key="2">
    <source>
        <dbReference type="Proteomes" id="UP000688137"/>
    </source>
</evidence>
<name>A0A8S1NUD1_PARPR</name>